<proteinExistence type="inferred from homology"/>
<dbReference type="PANTHER" id="PTHR43857">
    <property type="entry name" value="BLR7761 PROTEIN"/>
    <property type="match status" value="1"/>
</dbReference>
<dbReference type="InterPro" id="IPR006062">
    <property type="entry name" value="His_biosynth"/>
</dbReference>
<sequence length="307" mass="33005">MDIKVELSGGIRDDDTLAAALATGCTRVNLGTAALETPEWVAKVIAEYGDRIAVGLDVRGTTLRGRGWTRDGGDLYETLDRLNKEGCARFVVTDIAKDGTLQGPNLELLKNVCAATDRPVVASGGVSSWTTCAPSPHSSRSASRAPSSARPCTPRRSPWKRPWRPHREQGHRAMTSDAVRRVQSSNPWEETFGFARAVAAGDRVLVAGTTAFRGDVLYGEGDPYEQAKVAFTSALEAVGEFGLGIESVIRTRVHLAHARDVDAAGRAHKELFDAVRPVTTLLVVEGFVDSRVLVSVELEAFRGAVNP</sequence>
<dbReference type="PANTHER" id="PTHR43857:SF1">
    <property type="entry name" value="YJGH FAMILY PROTEIN"/>
    <property type="match status" value="1"/>
</dbReference>
<dbReference type="AlphaFoldDB" id="A0AAT9HTR6"/>
<dbReference type="Gene3D" id="3.20.20.70">
    <property type="entry name" value="Aldolase class I"/>
    <property type="match status" value="1"/>
</dbReference>
<evidence type="ECO:0000313" key="7">
    <source>
        <dbReference type="EMBL" id="BFO20683.1"/>
    </source>
</evidence>
<evidence type="ECO:0000256" key="2">
    <source>
        <dbReference type="ARBA" id="ARBA00022605"/>
    </source>
</evidence>
<dbReference type="InterPro" id="IPR011060">
    <property type="entry name" value="RibuloseP-bd_barrel"/>
</dbReference>
<evidence type="ECO:0000256" key="5">
    <source>
        <dbReference type="RuleBase" id="RU003657"/>
    </source>
</evidence>
<comment type="pathway">
    <text evidence="4">Amino-acid biosynthesis.</text>
</comment>
<dbReference type="InterPro" id="IPR035959">
    <property type="entry name" value="RutC-like_sf"/>
</dbReference>
<dbReference type="SUPFAM" id="SSF51366">
    <property type="entry name" value="Ribulose-phoshate binding barrel"/>
    <property type="match status" value="1"/>
</dbReference>
<evidence type="ECO:0000256" key="4">
    <source>
        <dbReference type="ARBA" id="ARBA00029440"/>
    </source>
</evidence>
<evidence type="ECO:0000256" key="6">
    <source>
        <dbReference type="SAM" id="MobiDB-lite"/>
    </source>
</evidence>
<dbReference type="Pfam" id="PF01042">
    <property type="entry name" value="Ribonuc_L-PSP"/>
    <property type="match status" value="1"/>
</dbReference>
<dbReference type="InterPro" id="IPR006175">
    <property type="entry name" value="YjgF/YER057c/UK114"/>
</dbReference>
<dbReference type="EMBL" id="AP035768">
    <property type="protein sequence ID" value="BFO20683.1"/>
    <property type="molecule type" value="Genomic_DNA"/>
</dbReference>
<organism evidence="7">
    <name type="scientific">Streptomyces haneummycinicus</name>
    <dbReference type="NCBI Taxonomy" id="3074435"/>
    <lineage>
        <taxon>Bacteria</taxon>
        <taxon>Bacillati</taxon>
        <taxon>Actinomycetota</taxon>
        <taxon>Actinomycetes</taxon>
        <taxon>Kitasatosporales</taxon>
        <taxon>Streptomycetaceae</taxon>
        <taxon>Streptomyces</taxon>
    </lineage>
</organism>
<dbReference type="SUPFAM" id="SSF55298">
    <property type="entry name" value="YjgF-like"/>
    <property type="match status" value="1"/>
</dbReference>
<name>A0AAT9HTR6_9ACTN</name>
<dbReference type="Gene3D" id="3.30.1330.40">
    <property type="entry name" value="RutC-like"/>
    <property type="match status" value="1"/>
</dbReference>
<dbReference type="Pfam" id="PF00977">
    <property type="entry name" value="His_biosynth"/>
    <property type="match status" value="1"/>
</dbReference>
<keyword evidence="3 5" id="KW-0368">Histidine biosynthesis</keyword>
<comment type="similarity">
    <text evidence="1 5">Belongs to the HisA/HisF family.</text>
</comment>
<dbReference type="InterPro" id="IPR013785">
    <property type="entry name" value="Aldolase_TIM"/>
</dbReference>
<reference evidence="7" key="2">
    <citation type="submission" date="2024-07" db="EMBL/GenBank/DDBJ databases">
        <title>Streptomyces haneummycinica sp. nov., a new antibiotic-producing actinobacterium isolated from marine sediment.</title>
        <authorList>
            <person name="Uemura M."/>
            <person name="Hamada M."/>
            <person name="Hirano S."/>
            <person name="Kobayashi K."/>
            <person name="Ohshiro T."/>
            <person name="Kobayashi T."/>
            <person name="Terahara T."/>
        </authorList>
    </citation>
    <scope>NUCLEOTIDE SEQUENCE</scope>
    <source>
        <strain evidence="7">KM77-8</strain>
    </source>
</reference>
<dbReference type="GO" id="GO:0000105">
    <property type="term" value="P:L-histidine biosynthetic process"/>
    <property type="evidence" value="ECO:0007669"/>
    <property type="project" value="UniProtKB-KW"/>
</dbReference>
<evidence type="ECO:0000256" key="3">
    <source>
        <dbReference type="ARBA" id="ARBA00023102"/>
    </source>
</evidence>
<evidence type="ECO:0000256" key="1">
    <source>
        <dbReference type="ARBA" id="ARBA00009667"/>
    </source>
</evidence>
<accession>A0AAT9HTR6</accession>
<protein>
    <submittedName>
        <fullName evidence="7">Uncharacterized protein</fullName>
    </submittedName>
</protein>
<dbReference type="CDD" id="cd06154">
    <property type="entry name" value="YjgF_YER057c_UK114_like_6"/>
    <property type="match status" value="1"/>
</dbReference>
<reference evidence="7" key="1">
    <citation type="submission" date="2024-06" db="EMBL/GenBank/DDBJ databases">
        <authorList>
            <consortium name="consrtm"/>
            <person name="Uemura M."/>
            <person name="Terahara T."/>
        </authorList>
    </citation>
    <scope>NUCLEOTIDE SEQUENCE</scope>
    <source>
        <strain evidence="7">KM77-8</strain>
    </source>
</reference>
<feature type="compositionally biased region" description="Low complexity" evidence="6">
    <location>
        <begin position="133"/>
        <end position="156"/>
    </location>
</feature>
<gene>
    <name evidence="7" type="ORF">SHKM778_70710</name>
</gene>
<keyword evidence="2 5" id="KW-0028">Amino-acid biosynthesis</keyword>
<feature type="region of interest" description="Disordered" evidence="6">
    <location>
        <begin position="125"/>
        <end position="177"/>
    </location>
</feature>